<dbReference type="EMBL" id="QCZG01000068">
    <property type="protein sequence ID" value="PWA05513.1"/>
    <property type="molecule type" value="Genomic_DNA"/>
</dbReference>
<organism evidence="2 3">
    <name type="scientific">Pueribacillus theae</name>
    <dbReference type="NCBI Taxonomy" id="2171751"/>
    <lineage>
        <taxon>Bacteria</taxon>
        <taxon>Bacillati</taxon>
        <taxon>Bacillota</taxon>
        <taxon>Bacilli</taxon>
        <taxon>Bacillales</taxon>
        <taxon>Bacillaceae</taxon>
        <taxon>Pueribacillus</taxon>
    </lineage>
</organism>
<keyword evidence="3" id="KW-1185">Reference proteome</keyword>
<protein>
    <recommendedName>
        <fullName evidence="1">Zorya protein ZorC EH domain-containing protein</fullName>
    </recommendedName>
</protein>
<accession>A0A2U1JKV5</accession>
<reference evidence="2 3" key="1">
    <citation type="submission" date="2018-04" db="EMBL/GenBank/DDBJ databases">
        <title>Camelliibacillus theae gen. nov., sp. nov., isolated from Pu'er tea.</title>
        <authorList>
            <person name="Niu L."/>
        </authorList>
    </citation>
    <scope>NUCLEOTIDE SEQUENCE [LARGE SCALE GENOMIC DNA]</scope>
    <source>
        <strain evidence="2 3">T8</strain>
    </source>
</reference>
<feature type="domain" description="Zorya protein ZorC EH" evidence="1">
    <location>
        <begin position="231"/>
        <end position="313"/>
    </location>
</feature>
<evidence type="ECO:0000313" key="3">
    <source>
        <dbReference type="Proteomes" id="UP000245998"/>
    </source>
</evidence>
<dbReference type="AlphaFoldDB" id="A0A2U1JKV5"/>
<comment type="caution">
    <text evidence="2">The sequence shown here is derived from an EMBL/GenBank/DDBJ whole genome shotgun (WGS) entry which is preliminary data.</text>
</comment>
<name>A0A2U1JKV5_9BACI</name>
<sequence length="414" mass="49953">MSTDLIFRPFSFYPGQLMETRMEVEKKYKDVESKILAGRIKNRLPKLLEQIRALPNGPEAIKEFANRISKLDIRMLAYEYPFHQEEEQTIEKIISILMAGYIREVGRVAWKLFQNEVNDKGLLKLLSFIFKSEDETFLGLDQDSRRQINQAVYSGDIIKELPQFLLKANEKASILLKRWKVKNDSYLERELIKRMLLKGLSETFIIQRESPDQMVVYLSQYTLQEYQEMIKNYLEARTYEQFDNEILIQALDNLGDPRTNQRSWKFISESSLKEVNHWLTQNKLKHFFEQDRNNERFLYWKKYTKSIEDLHFIEEPQIVFMDFGDFVVVEFGKMGAAYFYHKEGFRDIILPRKNSAEFRRRGSQAREAMFKEKDMYEMYGRKLYIHKLDHRGYWHSKFDSHMRHYFRGLYFYQD</sequence>
<evidence type="ECO:0000259" key="1">
    <source>
        <dbReference type="Pfam" id="PF15611"/>
    </source>
</evidence>
<dbReference type="OrthoDB" id="2447593at2"/>
<dbReference type="InterPro" id="IPR028943">
    <property type="entry name" value="ZorC_EH_Signature_dom"/>
</dbReference>
<proteinExistence type="predicted"/>
<evidence type="ECO:0000313" key="2">
    <source>
        <dbReference type="EMBL" id="PWA05513.1"/>
    </source>
</evidence>
<gene>
    <name evidence="2" type="ORF">DCC39_18010</name>
</gene>
<dbReference type="Proteomes" id="UP000245998">
    <property type="component" value="Unassembled WGS sequence"/>
</dbReference>
<dbReference type="Pfam" id="PF15611">
    <property type="entry name" value="EH_Signature"/>
    <property type="match status" value="1"/>
</dbReference>